<dbReference type="InterPro" id="IPR000182">
    <property type="entry name" value="GNAT_dom"/>
</dbReference>
<dbReference type="OrthoDB" id="329272at2759"/>
<protein>
    <recommendedName>
        <fullName evidence="1">N-acetyltransferase domain-containing protein</fullName>
    </recommendedName>
</protein>
<sequence>MSDIQVPSHEIILVQSEEERQQCYDVRIKVFHIEQKFPLETEIDDTEDASAHFLLRLTPSLEPIGTIRAYKMPGANYYKLSRLAVLKEYRQHRLGRELVLSLHDWVKGQAQQKGTLESVEIVCHSQVPVKGFYAKFGYEPVGAEFDEDGDPHQKMVLCMPLQP</sequence>
<dbReference type="Gene3D" id="3.40.630.30">
    <property type="match status" value="1"/>
</dbReference>
<feature type="domain" description="N-acetyltransferase" evidence="1">
    <location>
        <begin position="10"/>
        <end position="162"/>
    </location>
</feature>
<dbReference type="HOGENOM" id="CLU_056607_6_0_1"/>
<dbReference type="AlphaFoldDB" id="A0A0C9Y3P1"/>
<dbReference type="Pfam" id="PF13673">
    <property type="entry name" value="Acetyltransf_10"/>
    <property type="match status" value="1"/>
</dbReference>
<dbReference type="UniPathway" id="UPA00113">
    <property type="reaction ID" value="UER00529"/>
</dbReference>
<evidence type="ECO:0000313" key="3">
    <source>
        <dbReference type="Proteomes" id="UP000054477"/>
    </source>
</evidence>
<organism evidence="2 3">
    <name type="scientific">Laccaria amethystina LaAM-08-1</name>
    <dbReference type="NCBI Taxonomy" id="1095629"/>
    <lineage>
        <taxon>Eukaryota</taxon>
        <taxon>Fungi</taxon>
        <taxon>Dikarya</taxon>
        <taxon>Basidiomycota</taxon>
        <taxon>Agaricomycotina</taxon>
        <taxon>Agaricomycetes</taxon>
        <taxon>Agaricomycetidae</taxon>
        <taxon>Agaricales</taxon>
        <taxon>Agaricineae</taxon>
        <taxon>Hydnangiaceae</taxon>
        <taxon>Laccaria</taxon>
    </lineage>
</organism>
<dbReference type="SUPFAM" id="SSF55729">
    <property type="entry name" value="Acyl-CoA N-acyltransferases (Nat)"/>
    <property type="match status" value="1"/>
</dbReference>
<dbReference type="GO" id="GO:0016747">
    <property type="term" value="F:acyltransferase activity, transferring groups other than amino-acyl groups"/>
    <property type="evidence" value="ECO:0007669"/>
    <property type="project" value="InterPro"/>
</dbReference>
<name>A0A0C9Y3P1_9AGAR</name>
<dbReference type="InterPro" id="IPR016181">
    <property type="entry name" value="Acyl_CoA_acyltransferase"/>
</dbReference>
<dbReference type="CDD" id="cd04301">
    <property type="entry name" value="NAT_SF"/>
    <property type="match status" value="1"/>
</dbReference>
<dbReference type="Proteomes" id="UP000054477">
    <property type="component" value="Unassembled WGS sequence"/>
</dbReference>
<gene>
    <name evidence="2" type="ORF">K443DRAFT_130705</name>
</gene>
<dbReference type="GO" id="GO:0006048">
    <property type="term" value="P:UDP-N-acetylglucosamine biosynthetic process"/>
    <property type="evidence" value="ECO:0007669"/>
    <property type="project" value="UniProtKB-UniPathway"/>
</dbReference>
<reference evidence="3" key="2">
    <citation type="submission" date="2015-01" db="EMBL/GenBank/DDBJ databases">
        <title>Evolutionary Origins and Diversification of the Mycorrhizal Mutualists.</title>
        <authorList>
            <consortium name="DOE Joint Genome Institute"/>
            <consortium name="Mycorrhizal Genomics Consortium"/>
            <person name="Kohler A."/>
            <person name="Kuo A."/>
            <person name="Nagy L.G."/>
            <person name="Floudas D."/>
            <person name="Copeland A."/>
            <person name="Barry K.W."/>
            <person name="Cichocki N."/>
            <person name="Veneault-Fourrey C."/>
            <person name="LaButti K."/>
            <person name="Lindquist E.A."/>
            <person name="Lipzen A."/>
            <person name="Lundell T."/>
            <person name="Morin E."/>
            <person name="Murat C."/>
            <person name="Riley R."/>
            <person name="Ohm R."/>
            <person name="Sun H."/>
            <person name="Tunlid A."/>
            <person name="Henrissat B."/>
            <person name="Grigoriev I.V."/>
            <person name="Hibbett D.S."/>
            <person name="Martin F."/>
        </authorList>
    </citation>
    <scope>NUCLEOTIDE SEQUENCE [LARGE SCALE GENOMIC DNA]</scope>
    <source>
        <strain evidence="3">LaAM-08-1</strain>
    </source>
</reference>
<reference evidence="2 3" key="1">
    <citation type="submission" date="2014-04" db="EMBL/GenBank/DDBJ databases">
        <authorList>
            <consortium name="DOE Joint Genome Institute"/>
            <person name="Kuo A."/>
            <person name="Kohler A."/>
            <person name="Nagy L.G."/>
            <person name="Floudas D."/>
            <person name="Copeland A."/>
            <person name="Barry K.W."/>
            <person name="Cichocki N."/>
            <person name="Veneault-Fourrey C."/>
            <person name="LaButti K."/>
            <person name="Lindquist E.A."/>
            <person name="Lipzen A."/>
            <person name="Lundell T."/>
            <person name="Morin E."/>
            <person name="Murat C."/>
            <person name="Sun H."/>
            <person name="Tunlid A."/>
            <person name="Henrissat B."/>
            <person name="Grigoriev I.V."/>
            <person name="Hibbett D.S."/>
            <person name="Martin F."/>
            <person name="Nordberg H.P."/>
            <person name="Cantor M.N."/>
            <person name="Hua S.X."/>
        </authorList>
    </citation>
    <scope>NUCLEOTIDE SEQUENCE [LARGE SCALE GENOMIC DNA]</scope>
    <source>
        <strain evidence="2 3">LaAM-08-1</strain>
    </source>
</reference>
<evidence type="ECO:0000259" key="1">
    <source>
        <dbReference type="PROSITE" id="PS51186"/>
    </source>
</evidence>
<dbReference type="EMBL" id="KN838567">
    <property type="protein sequence ID" value="KIK04712.1"/>
    <property type="molecule type" value="Genomic_DNA"/>
</dbReference>
<accession>A0A0C9Y3P1</accession>
<keyword evidence="3" id="KW-1185">Reference proteome</keyword>
<dbReference type="PROSITE" id="PS51186">
    <property type="entry name" value="GNAT"/>
    <property type="match status" value="1"/>
</dbReference>
<dbReference type="STRING" id="1095629.A0A0C9Y3P1"/>
<evidence type="ECO:0000313" key="2">
    <source>
        <dbReference type="EMBL" id="KIK04712.1"/>
    </source>
</evidence>
<proteinExistence type="predicted"/>